<dbReference type="OrthoDB" id="442970at2759"/>
<gene>
    <name evidence="1" type="primary">SKDI16G2080</name>
    <name evidence="1" type="ORF">SKDI_16G2080</name>
</gene>
<dbReference type="EMBL" id="OX365911">
    <property type="protein sequence ID" value="CAI4053408.1"/>
    <property type="molecule type" value="Genomic_DNA"/>
</dbReference>
<organism evidence="1 2">
    <name type="scientific">Saccharomyces kudriavzevii (strain ATCC MYA-4449 / AS 2.2408 / CBS 8840 / NBRC 1802 / NCYC 2889)</name>
    <name type="common">Yeast</name>
    <dbReference type="NCBI Taxonomy" id="226230"/>
    <lineage>
        <taxon>Eukaryota</taxon>
        <taxon>Fungi</taxon>
        <taxon>Dikarya</taxon>
        <taxon>Ascomycota</taxon>
        <taxon>Saccharomycotina</taxon>
        <taxon>Saccharomycetes</taxon>
        <taxon>Saccharomycetales</taxon>
        <taxon>Saccharomycetaceae</taxon>
        <taxon>Saccharomyces</taxon>
    </lineage>
</organism>
<accession>A0AA35J952</accession>
<dbReference type="InterPro" id="IPR002130">
    <property type="entry name" value="Cyclophilin-type_PPIase_dom"/>
</dbReference>
<dbReference type="Proteomes" id="UP001162087">
    <property type="component" value="Chromosome 16"/>
</dbReference>
<evidence type="ECO:0000313" key="2">
    <source>
        <dbReference type="Proteomes" id="UP001162087"/>
    </source>
</evidence>
<keyword evidence="2" id="KW-1185">Reference proteome</keyword>
<dbReference type="Pfam" id="PF00160">
    <property type="entry name" value="Pro_isomerase"/>
    <property type="match status" value="1"/>
</dbReference>
<dbReference type="Gene3D" id="2.40.100.10">
    <property type="entry name" value="Cyclophilin-like"/>
    <property type="match status" value="1"/>
</dbReference>
<name>A0AA35J952_SACK1</name>
<reference evidence="1" key="1">
    <citation type="submission" date="2022-10" db="EMBL/GenBank/DDBJ databases">
        <authorList>
            <person name="Byrne P K."/>
        </authorList>
    </citation>
    <scope>NUCLEOTIDE SEQUENCE</scope>
    <source>
        <strain evidence="1">IFO1802</strain>
    </source>
</reference>
<dbReference type="SUPFAM" id="SSF50891">
    <property type="entry name" value="Cyclophilin-like"/>
    <property type="match status" value="1"/>
</dbReference>
<protein>
    <submittedName>
        <fullName evidence="1">Uncharacterized protein</fullName>
    </submittedName>
</protein>
<evidence type="ECO:0000313" key="1">
    <source>
        <dbReference type="EMBL" id="CAI4053408.1"/>
    </source>
</evidence>
<dbReference type="InterPro" id="IPR029000">
    <property type="entry name" value="Cyclophilin-like_dom_sf"/>
</dbReference>
<proteinExistence type="predicted"/>
<sequence>MSGNIEPQTTAKCILYTTKGNIAVELWAKECPETSKLFLTELSDGAYINGNFKELKPSQWLMFNAVGTNEDRAVVQERNPRIKFNKDGLFGWDRKRNTWFVTVQADSKHVLNDCNVFGKIVGTSIYIFREILSGELETFSRDDEVKRFMYPAVLKDFEITVPFFEDISPSKRRLEDDERIPQQPKKKLMTSSKVKIVYEDDEEDDDDANDDSDVLEAKPSKRIILPAWIKDESRSEEPKSDVSVDQPEEPPVTEPTELHDGVHGPAIEEREGQENVEEDIMDKREQETLEMLAKFQQQMKNKKILK</sequence>
<dbReference type="GO" id="GO:0003755">
    <property type="term" value="F:peptidyl-prolyl cis-trans isomerase activity"/>
    <property type="evidence" value="ECO:0007669"/>
    <property type="project" value="UniProtKB-EC"/>
</dbReference>